<proteinExistence type="inferred from homology"/>
<dbReference type="GO" id="GO:0016301">
    <property type="term" value="F:kinase activity"/>
    <property type="evidence" value="ECO:0007669"/>
    <property type="project" value="UniProtKB-KW"/>
</dbReference>
<dbReference type="RefSeq" id="WP_095638600.1">
    <property type="nucleotide sequence ID" value="NZ_NSJZ01000001.1"/>
</dbReference>
<dbReference type="SUPFAM" id="SSF46785">
    <property type="entry name" value="Winged helix' DNA-binding domain"/>
    <property type="match status" value="1"/>
</dbReference>
<dbReference type="InterPro" id="IPR005119">
    <property type="entry name" value="LysR_subst-bd"/>
</dbReference>
<evidence type="ECO:0000256" key="4">
    <source>
        <dbReference type="ARBA" id="ARBA00023163"/>
    </source>
</evidence>
<evidence type="ECO:0000256" key="2">
    <source>
        <dbReference type="ARBA" id="ARBA00023015"/>
    </source>
</evidence>
<dbReference type="EMBL" id="NSJZ01000001">
    <property type="protein sequence ID" value="PAU98881.1"/>
    <property type="molecule type" value="Genomic_DNA"/>
</dbReference>
<comment type="similarity">
    <text evidence="1">Belongs to the LysR transcriptional regulatory family.</text>
</comment>
<comment type="caution">
    <text evidence="7">The sequence shown here is derived from an EMBL/GenBank/DDBJ whole genome shotgun (WGS) entry which is preliminary data.</text>
</comment>
<dbReference type="InterPro" id="IPR036388">
    <property type="entry name" value="WH-like_DNA-bd_sf"/>
</dbReference>
<feature type="compositionally biased region" description="Basic and acidic residues" evidence="5">
    <location>
        <begin position="1"/>
        <end position="25"/>
    </location>
</feature>
<accession>A0A2A2GN03</accession>
<protein>
    <submittedName>
        <fullName evidence="7">Histidine kinase</fullName>
    </submittedName>
</protein>
<dbReference type="GO" id="GO:0006351">
    <property type="term" value="P:DNA-templated transcription"/>
    <property type="evidence" value="ECO:0007669"/>
    <property type="project" value="TreeGrafter"/>
</dbReference>
<keyword evidence="4" id="KW-0804">Transcription</keyword>
<dbReference type="AlphaFoldDB" id="A0A2A2GN03"/>
<keyword evidence="7" id="KW-0808">Transferase</keyword>
<dbReference type="Pfam" id="PF00126">
    <property type="entry name" value="HTH_1"/>
    <property type="match status" value="1"/>
</dbReference>
<evidence type="ECO:0000313" key="8">
    <source>
        <dbReference type="Proteomes" id="UP000218023"/>
    </source>
</evidence>
<evidence type="ECO:0000256" key="5">
    <source>
        <dbReference type="SAM" id="MobiDB-lite"/>
    </source>
</evidence>
<dbReference type="InterPro" id="IPR000847">
    <property type="entry name" value="LysR_HTH_N"/>
</dbReference>
<evidence type="ECO:0000259" key="6">
    <source>
        <dbReference type="PROSITE" id="PS50931"/>
    </source>
</evidence>
<keyword evidence="7" id="KW-0418">Kinase</keyword>
<dbReference type="SUPFAM" id="SSF53850">
    <property type="entry name" value="Periplasmic binding protein-like II"/>
    <property type="match status" value="1"/>
</dbReference>
<feature type="region of interest" description="Disordered" evidence="5">
    <location>
        <begin position="1"/>
        <end position="31"/>
    </location>
</feature>
<gene>
    <name evidence="7" type="ORF">CK240_01740</name>
</gene>
<dbReference type="OrthoDB" id="9804958at2"/>
<name>A0A2A2GN03_9RHOB</name>
<dbReference type="Gene3D" id="3.40.190.10">
    <property type="entry name" value="Periplasmic binding protein-like II"/>
    <property type="match status" value="2"/>
</dbReference>
<keyword evidence="8" id="KW-1185">Reference proteome</keyword>
<dbReference type="InterPro" id="IPR036390">
    <property type="entry name" value="WH_DNA-bd_sf"/>
</dbReference>
<dbReference type="InterPro" id="IPR058163">
    <property type="entry name" value="LysR-type_TF_proteobact-type"/>
</dbReference>
<dbReference type="PRINTS" id="PR00039">
    <property type="entry name" value="HTHLYSR"/>
</dbReference>
<dbReference type="PANTHER" id="PTHR30537:SF26">
    <property type="entry name" value="GLYCINE CLEAVAGE SYSTEM TRANSCRIPTIONAL ACTIVATOR"/>
    <property type="match status" value="1"/>
</dbReference>
<dbReference type="PANTHER" id="PTHR30537">
    <property type="entry name" value="HTH-TYPE TRANSCRIPTIONAL REGULATOR"/>
    <property type="match status" value="1"/>
</dbReference>
<evidence type="ECO:0000256" key="3">
    <source>
        <dbReference type="ARBA" id="ARBA00023125"/>
    </source>
</evidence>
<dbReference type="Gene3D" id="1.10.10.10">
    <property type="entry name" value="Winged helix-like DNA-binding domain superfamily/Winged helix DNA-binding domain"/>
    <property type="match status" value="1"/>
</dbReference>
<dbReference type="GO" id="GO:0003700">
    <property type="term" value="F:DNA-binding transcription factor activity"/>
    <property type="evidence" value="ECO:0007669"/>
    <property type="project" value="InterPro"/>
</dbReference>
<dbReference type="Pfam" id="PF03466">
    <property type="entry name" value="LysR_substrate"/>
    <property type="match status" value="1"/>
</dbReference>
<dbReference type="PROSITE" id="PS50931">
    <property type="entry name" value="HTH_LYSR"/>
    <property type="match status" value="1"/>
</dbReference>
<keyword evidence="2" id="KW-0805">Transcription regulation</keyword>
<dbReference type="GO" id="GO:0043565">
    <property type="term" value="F:sequence-specific DNA binding"/>
    <property type="evidence" value="ECO:0007669"/>
    <property type="project" value="TreeGrafter"/>
</dbReference>
<dbReference type="Proteomes" id="UP000218023">
    <property type="component" value="Unassembled WGS sequence"/>
</dbReference>
<evidence type="ECO:0000256" key="1">
    <source>
        <dbReference type="ARBA" id="ARBA00009437"/>
    </source>
</evidence>
<sequence>MNGPDQGDKAFPIDRVRARPDDPGRRPARRRHLPSLGSFATFEVAAKHLSFTLAASELNVTQAAISQHIRGLEKALGCKLFLRKHNAIELTSEGETLLEAVTSGLDRLSDAIGQLGRGDENATVTIAGTYAGASHYLKPMADAYRALHPEARFTLLASDENDRLQNFEEVDIAVICGNERSEIGHNIVPLFSEIVDPVCSPGYLARSGPFETPEDLLRAEFMELHRLHWTSEAINWYPLRWSDWFRHHADHLDPPAPGFVTNSYGLLVEAAVAGQGVILGWRHLVQQQVAEGRLVRIFDRPLDSGRTYYLKLKPSAHRKAHAQGFVAFLKEKSRGIPLNG</sequence>
<evidence type="ECO:0000313" key="7">
    <source>
        <dbReference type="EMBL" id="PAU98881.1"/>
    </source>
</evidence>
<organism evidence="7 8">
    <name type="scientific">Paracoccus salipaludis</name>
    <dbReference type="NCBI Taxonomy" id="2032623"/>
    <lineage>
        <taxon>Bacteria</taxon>
        <taxon>Pseudomonadati</taxon>
        <taxon>Pseudomonadota</taxon>
        <taxon>Alphaproteobacteria</taxon>
        <taxon>Rhodobacterales</taxon>
        <taxon>Paracoccaceae</taxon>
        <taxon>Paracoccus</taxon>
    </lineage>
</organism>
<reference evidence="7 8" key="1">
    <citation type="submission" date="2017-09" db="EMBL/GenBank/DDBJ databases">
        <title>Paracoccus alkalisoli sp. nov., isolated from saline alkaline soil.</title>
        <authorList>
            <person name="Dong X."/>
            <person name="Zhang G."/>
        </authorList>
    </citation>
    <scope>NUCLEOTIDE SEQUENCE [LARGE SCALE GENOMIC DNA]</scope>
    <source>
        <strain evidence="7 8">WN007</strain>
    </source>
</reference>
<keyword evidence="3" id="KW-0238">DNA-binding</keyword>
<feature type="domain" description="HTH lysR-type" evidence="6">
    <location>
        <begin position="34"/>
        <end position="91"/>
    </location>
</feature>